<feature type="compositionally biased region" description="Basic and acidic residues" evidence="1">
    <location>
        <begin position="1"/>
        <end position="10"/>
    </location>
</feature>
<dbReference type="AlphaFoldDB" id="A0A834CEH3"/>
<reference evidence="2" key="1">
    <citation type="journal article" name="BMC Genomics">
        <title>Long-read sequencing and de novo genome assembly of marine medaka (Oryzias melastigma).</title>
        <authorList>
            <person name="Liang P."/>
            <person name="Saqib H.S.A."/>
            <person name="Ni X."/>
            <person name="Shen Y."/>
        </authorList>
    </citation>
    <scope>NUCLEOTIDE SEQUENCE</scope>
    <source>
        <strain evidence="2">Bigg-433</strain>
    </source>
</reference>
<comment type="caution">
    <text evidence="2">The sequence shown here is derived from an EMBL/GenBank/DDBJ whole genome shotgun (WGS) entry which is preliminary data.</text>
</comment>
<evidence type="ECO:0000313" key="2">
    <source>
        <dbReference type="EMBL" id="KAF6725295.1"/>
    </source>
</evidence>
<proteinExistence type="predicted"/>
<evidence type="ECO:0000256" key="1">
    <source>
        <dbReference type="SAM" id="MobiDB-lite"/>
    </source>
</evidence>
<feature type="compositionally biased region" description="Polar residues" evidence="1">
    <location>
        <begin position="25"/>
        <end position="53"/>
    </location>
</feature>
<dbReference type="EMBL" id="WKFB01000366">
    <property type="protein sequence ID" value="KAF6725295.1"/>
    <property type="molecule type" value="Genomic_DNA"/>
</dbReference>
<accession>A0A834CEH3</accession>
<dbReference type="Proteomes" id="UP000646548">
    <property type="component" value="Unassembled WGS sequence"/>
</dbReference>
<protein>
    <submittedName>
        <fullName evidence="2">Uncharacterized protein</fullName>
    </submittedName>
</protein>
<organism evidence="2 3">
    <name type="scientific">Oryzias melastigma</name>
    <name type="common">Marine medaka</name>
    <dbReference type="NCBI Taxonomy" id="30732"/>
    <lineage>
        <taxon>Eukaryota</taxon>
        <taxon>Metazoa</taxon>
        <taxon>Chordata</taxon>
        <taxon>Craniata</taxon>
        <taxon>Vertebrata</taxon>
        <taxon>Euteleostomi</taxon>
        <taxon>Actinopterygii</taxon>
        <taxon>Neopterygii</taxon>
        <taxon>Teleostei</taxon>
        <taxon>Neoteleostei</taxon>
        <taxon>Acanthomorphata</taxon>
        <taxon>Ovalentaria</taxon>
        <taxon>Atherinomorphae</taxon>
        <taxon>Beloniformes</taxon>
        <taxon>Adrianichthyidae</taxon>
        <taxon>Oryziinae</taxon>
        <taxon>Oryzias</taxon>
    </lineage>
</organism>
<sequence>MAEVEGRSPDCTDGSGLRGSKRVSRNSAAVSGQGPRNQTQKSPLNPRTSGNSSKRFRESGWRRVCFALGSFSRTTFNSDRTSQNS</sequence>
<gene>
    <name evidence="2" type="ORF">FQA47_000208</name>
</gene>
<name>A0A834CEH3_ORYME</name>
<feature type="region of interest" description="Disordered" evidence="1">
    <location>
        <begin position="1"/>
        <end position="56"/>
    </location>
</feature>
<evidence type="ECO:0000313" key="3">
    <source>
        <dbReference type="Proteomes" id="UP000646548"/>
    </source>
</evidence>